<accession>A0A933S9C5</accession>
<dbReference type="SUPFAM" id="SSF56784">
    <property type="entry name" value="HAD-like"/>
    <property type="match status" value="1"/>
</dbReference>
<dbReference type="GO" id="GO:0016791">
    <property type="term" value="F:phosphatase activity"/>
    <property type="evidence" value="ECO:0007669"/>
    <property type="project" value="TreeGrafter"/>
</dbReference>
<evidence type="ECO:0000313" key="1">
    <source>
        <dbReference type="EMBL" id="MBI5167902.1"/>
    </source>
</evidence>
<comment type="caution">
    <text evidence="1">The sequence shown here is derived from an EMBL/GenBank/DDBJ whole genome shotgun (WGS) entry which is preliminary data.</text>
</comment>
<protein>
    <submittedName>
        <fullName evidence="1">HAD family phosphatase</fullName>
    </submittedName>
</protein>
<dbReference type="Proteomes" id="UP000696931">
    <property type="component" value="Unassembled WGS sequence"/>
</dbReference>
<organism evidence="1 2">
    <name type="scientific">Eiseniibacteriota bacterium</name>
    <dbReference type="NCBI Taxonomy" id="2212470"/>
    <lineage>
        <taxon>Bacteria</taxon>
        <taxon>Candidatus Eiseniibacteriota</taxon>
    </lineage>
</organism>
<evidence type="ECO:0000313" key="2">
    <source>
        <dbReference type="Proteomes" id="UP000696931"/>
    </source>
</evidence>
<dbReference type="NCBIfam" id="TIGR01484">
    <property type="entry name" value="HAD-SF-IIB"/>
    <property type="match status" value="1"/>
</dbReference>
<dbReference type="AlphaFoldDB" id="A0A933S9C5"/>
<dbReference type="Pfam" id="PF08282">
    <property type="entry name" value="Hydrolase_3"/>
    <property type="match status" value="1"/>
</dbReference>
<dbReference type="GO" id="GO:0000287">
    <property type="term" value="F:magnesium ion binding"/>
    <property type="evidence" value="ECO:0007669"/>
    <property type="project" value="TreeGrafter"/>
</dbReference>
<dbReference type="EMBL" id="JACRIW010000004">
    <property type="protein sequence ID" value="MBI5167902.1"/>
    <property type="molecule type" value="Genomic_DNA"/>
</dbReference>
<dbReference type="Gene3D" id="3.30.1240.10">
    <property type="match status" value="1"/>
</dbReference>
<dbReference type="GO" id="GO:0005829">
    <property type="term" value="C:cytosol"/>
    <property type="evidence" value="ECO:0007669"/>
    <property type="project" value="TreeGrafter"/>
</dbReference>
<dbReference type="PANTHER" id="PTHR10000:SF8">
    <property type="entry name" value="HAD SUPERFAMILY HYDROLASE-LIKE, TYPE 3"/>
    <property type="match status" value="1"/>
</dbReference>
<gene>
    <name evidence="1" type="ORF">HZA61_00295</name>
</gene>
<dbReference type="InterPro" id="IPR036412">
    <property type="entry name" value="HAD-like_sf"/>
</dbReference>
<dbReference type="PROSITE" id="PS01229">
    <property type="entry name" value="COF_2"/>
    <property type="match status" value="1"/>
</dbReference>
<dbReference type="Gene3D" id="3.40.50.1000">
    <property type="entry name" value="HAD superfamily/HAD-like"/>
    <property type="match status" value="1"/>
</dbReference>
<proteinExistence type="predicted"/>
<reference evidence="1" key="1">
    <citation type="submission" date="2020-07" db="EMBL/GenBank/DDBJ databases">
        <title>Huge and variable diversity of episymbiotic CPR bacteria and DPANN archaea in groundwater ecosystems.</title>
        <authorList>
            <person name="He C.Y."/>
            <person name="Keren R."/>
            <person name="Whittaker M."/>
            <person name="Farag I.F."/>
            <person name="Doudna J."/>
            <person name="Cate J.H.D."/>
            <person name="Banfield J.F."/>
        </authorList>
    </citation>
    <scope>NUCLEOTIDE SEQUENCE</scope>
    <source>
        <strain evidence="1">NC_groundwater_1813_Pr3_B-0.1um_71_17</strain>
    </source>
</reference>
<dbReference type="PANTHER" id="PTHR10000">
    <property type="entry name" value="PHOSPHOSERINE PHOSPHATASE"/>
    <property type="match status" value="1"/>
</dbReference>
<sequence>MIRLLLLDIDGTLVGQGGVHESTWPALDEARRAGIRLGICTGRIGLGYARALAREVASDGLHIVQSGAVVSPPEGPPAHASTLPDESFRALVEMSRREREPLEAFTPDGFFLESHTELLRVHAHHLELQPVVTDLLTLEGPVVRAQWVVDESRWPHFRALTESLSGLAINPATAPWAPGAVFSNITRAGTNKGSALRWLAAHLGLDIAEVAMVGDGENDLDAIEAAGLGIAMGNAHASVRAKAHVTVADADAGGVAEAVGLVLAR</sequence>
<dbReference type="InterPro" id="IPR023214">
    <property type="entry name" value="HAD_sf"/>
</dbReference>
<name>A0A933S9C5_UNCEI</name>
<dbReference type="InterPro" id="IPR006379">
    <property type="entry name" value="HAD-SF_hydro_IIB"/>
</dbReference>